<evidence type="ECO:0008006" key="3">
    <source>
        <dbReference type="Google" id="ProtNLM"/>
    </source>
</evidence>
<proteinExistence type="predicted"/>
<reference evidence="2" key="1">
    <citation type="journal article" date="2010" name="Science">
        <title>Plasticity of animal genome architecture unmasked by rapid evolution of a pelagic tunicate.</title>
        <authorList>
            <person name="Denoeud F."/>
            <person name="Henriet S."/>
            <person name="Mungpakdee S."/>
            <person name="Aury J.M."/>
            <person name="Da Silva C."/>
            <person name="Brinkmann H."/>
            <person name="Mikhaleva J."/>
            <person name="Olsen L.C."/>
            <person name="Jubin C."/>
            <person name="Canestro C."/>
            <person name="Bouquet J.M."/>
            <person name="Danks G."/>
            <person name="Poulain J."/>
            <person name="Campsteijn C."/>
            <person name="Adamski M."/>
            <person name="Cross I."/>
            <person name="Yadetie F."/>
            <person name="Muffato M."/>
            <person name="Louis A."/>
            <person name="Butcher S."/>
            <person name="Tsagkogeorga G."/>
            <person name="Konrad A."/>
            <person name="Singh S."/>
            <person name="Jensen M.F."/>
            <person name="Cong E.H."/>
            <person name="Eikeseth-Otteraa H."/>
            <person name="Noel B."/>
            <person name="Anthouard V."/>
            <person name="Porcel B.M."/>
            <person name="Kachouri-Lafond R."/>
            <person name="Nishino A."/>
            <person name="Ugolini M."/>
            <person name="Chourrout P."/>
            <person name="Nishida H."/>
            <person name="Aasland R."/>
            <person name="Huzurbazar S."/>
            <person name="Westhof E."/>
            <person name="Delsuc F."/>
            <person name="Lehrach H."/>
            <person name="Reinhardt R."/>
            <person name="Weissenbach J."/>
            <person name="Roy S.W."/>
            <person name="Artiguenave F."/>
            <person name="Postlethwait J.H."/>
            <person name="Manak J.R."/>
            <person name="Thompson E.M."/>
            <person name="Jaillon O."/>
            <person name="Du Pasquier L."/>
            <person name="Boudinot P."/>
            <person name="Liberles D.A."/>
            <person name="Volff J.N."/>
            <person name="Philippe H."/>
            <person name="Lenhard B."/>
            <person name="Roest Crollius H."/>
            <person name="Wincker P."/>
            <person name="Chourrout D."/>
        </authorList>
    </citation>
    <scope>NUCLEOTIDE SEQUENCE [LARGE SCALE GENOMIC DNA]</scope>
</reference>
<accession>E4YBF1</accession>
<dbReference type="AlphaFoldDB" id="E4YBF1"/>
<feature type="chain" id="PRO_5012542338" description="Phospholipase B-like" evidence="1">
    <location>
        <begin position="16"/>
        <end position="328"/>
    </location>
</feature>
<feature type="signal peptide" evidence="1">
    <location>
        <begin position="1"/>
        <end position="15"/>
    </location>
</feature>
<evidence type="ECO:0000313" key="2">
    <source>
        <dbReference type="EMBL" id="CBY32888.1"/>
    </source>
</evidence>
<name>E4YBF1_OIKDI</name>
<evidence type="ECO:0000256" key="1">
    <source>
        <dbReference type="SAM" id="SignalP"/>
    </source>
</evidence>
<dbReference type="EMBL" id="FN654377">
    <property type="protein sequence ID" value="CBY32888.1"/>
    <property type="molecule type" value="Genomic_DNA"/>
</dbReference>
<keyword evidence="1" id="KW-0732">Signal</keyword>
<dbReference type="Proteomes" id="UP000011014">
    <property type="component" value="Unassembled WGS sequence"/>
</dbReference>
<protein>
    <recommendedName>
        <fullName evidence="3">Phospholipase B-like</fullName>
    </recommendedName>
</protein>
<sequence length="328" mass="37486">MRIFKILLLFNFANAFTLMDPLVDLLVLNIWNKMLVRIVDTGGASTFFTEYLKTNMTSSDIRQVIQNIDVESIRDGGLTIEDFVTIFEVNQAIVDQFDLTYNEGIFIDAFIGKNDNTWNALLEAAEVLQEIYVGEIDAYKFIGIFSDGFDALSSMKNSVNPTIDAVPVTDKILHWTFVLAEKAAFAYEKHEYYYNTMMYYVGMLEYHFENSYIAKVEDFCDAYPDDVDVFGIARDMVFFLQVRILPTINSIDVLTFDAWNHFVENLPVLENYEIPKTWASEGYSIANYYLNGIDGSLEELEIVSNAGLFFTGRTLASYATEAFQNIIC</sequence>
<gene>
    <name evidence="2" type="ORF">GSOID_T00020748001</name>
</gene>
<organism evidence="2">
    <name type="scientific">Oikopleura dioica</name>
    <name type="common">Tunicate</name>
    <dbReference type="NCBI Taxonomy" id="34765"/>
    <lineage>
        <taxon>Eukaryota</taxon>
        <taxon>Metazoa</taxon>
        <taxon>Chordata</taxon>
        <taxon>Tunicata</taxon>
        <taxon>Appendicularia</taxon>
        <taxon>Copelata</taxon>
        <taxon>Oikopleuridae</taxon>
        <taxon>Oikopleura</taxon>
    </lineage>
</organism>